<proteinExistence type="predicted"/>
<dbReference type="Proteomes" id="UP001642540">
    <property type="component" value="Unassembled WGS sequence"/>
</dbReference>
<feature type="compositionally biased region" description="Basic and acidic residues" evidence="1">
    <location>
        <begin position="96"/>
        <end position="116"/>
    </location>
</feature>
<feature type="compositionally biased region" description="Low complexity" evidence="1">
    <location>
        <begin position="78"/>
        <end position="87"/>
    </location>
</feature>
<reference evidence="2 3" key="1">
    <citation type="submission" date="2024-08" db="EMBL/GenBank/DDBJ databases">
        <authorList>
            <person name="Cucini C."/>
            <person name="Frati F."/>
        </authorList>
    </citation>
    <scope>NUCLEOTIDE SEQUENCE [LARGE SCALE GENOMIC DNA]</scope>
</reference>
<sequence length="350" mass="38442">MGKPLILKRKVQKNETIKKAIFDCKYKPSHHLSTLRWSLWQGKPNTDGSDIITDENAPYGSLTSPALPPNKISLGSIPSTPKTSSKSQEISSGGGGKKEIQLVEHTNRASLWHERTLSFPPTDSTFDNKRNRGPESSRSRECTPVSSVGKEKLKEDHRVMCEGLAHVFGDELEMHVDDESDKAGAKDQSNPLMNLEMNDVNQKSPPYGPENFVTLLPVRPIVGENESVKWVSSVDEGRKTQEGNVNRSVVEATSSGTAAFLGHPPALNCDTTEPSSKIEPSASQPSCSKIDDNQFAIPPPTLAIDNEVPGTSRGKHIYSTRNVGSNQLFEHRMLNKLRLTLADCKTMSDE</sequence>
<evidence type="ECO:0000256" key="1">
    <source>
        <dbReference type="SAM" id="MobiDB-lite"/>
    </source>
</evidence>
<accession>A0ABP1R211</accession>
<evidence type="ECO:0000313" key="3">
    <source>
        <dbReference type="Proteomes" id="UP001642540"/>
    </source>
</evidence>
<feature type="compositionally biased region" description="Basic and acidic residues" evidence="1">
    <location>
        <begin position="126"/>
        <end position="141"/>
    </location>
</feature>
<keyword evidence="3" id="KW-1185">Reference proteome</keyword>
<feature type="region of interest" description="Disordered" evidence="1">
    <location>
        <begin position="48"/>
        <end position="149"/>
    </location>
</feature>
<dbReference type="EMBL" id="CAXLJM020000054">
    <property type="protein sequence ID" value="CAL8117295.1"/>
    <property type="molecule type" value="Genomic_DNA"/>
</dbReference>
<name>A0ABP1R211_9HEXA</name>
<organism evidence="2 3">
    <name type="scientific">Orchesella dallaii</name>
    <dbReference type="NCBI Taxonomy" id="48710"/>
    <lineage>
        <taxon>Eukaryota</taxon>
        <taxon>Metazoa</taxon>
        <taxon>Ecdysozoa</taxon>
        <taxon>Arthropoda</taxon>
        <taxon>Hexapoda</taxon>
        <taxon>Collembola</taxon>
        <taxon>Entomobryomorpha</taxon>
        <taxon>Entomobryoidea</taxon>
        <taxon>Orchesellidae</taxon>
        <taxon>Orchesellinae</taxon>
        <taxon>Orchesella</taxon>
    </lineage>
</organism>
<gene>
    <name evidence="2" type="ORF">ODALV1_LOCUS17623</name>
</gene>
<protein>
    <submittedName>
        <fullName evidence="2">Uncharacterized protein</fullName>
    </submittedName>
</protein>
<evidence type="ECO:0000313" key="2">
    <source>
        <dbReference type="EMBL" id="CAL8117295.1"/>
    </source>
</evidence>
<comment type="caution">
    <text evidence="2">The sequence shown here is derived from an EMBL/GenBank/DDBJ whole genome shotgun (WGS) entry which is preliminary data.</text>
</comment>